<name>A0A1Y4DCX8_9BACT</name>
<accession>A0A1Y4DCX8</accession>
<proteinExistence type="predicted"/>
<evidence type="ECO:0000313" key="2">
    <source>
        <dbReference type="EMBL" id="OUO56973.1"/>
    </source>
</evidence>
<dbReference type="RefSeq" id="WP_087288093.1">
    <property type="nucleotide sequence ID" value="NZ_NFJD01000002.1"/>
</dbReference>
<dbReference type="EMBL" id="NFJD01000002">
    <property type="protein sequence ID" value="OUO56973.1"/>
    <property type="molecule type" value="Genomic_DNA"/>
</dbReference>
<keyword evidence="1" id="KW-1133">Transmembrane helix</keyword>
<gene>
    <name evidence="2" type="ORF">B5F75_03760</name>
</gene>
<keyword evidence="1" id="KW-0812">Transmembrane</keyword>
<comment type="caution">
    <text evidence="2">The sequence shown here is derived from an EMBL/GenBank/DDBJ whole genome shotgun (WGS) entry which is preliminary data.</text>
</comment>
<feature type="transmembrane region" description="Helical" evidence="1">
    <location>
        <begin position="12"/>
        <end position="37"/>
    </location>
</feature>
<organism evidence="2 3">
    <name type="scientific">Candidatus Avelusimicrobium gallicola</name>
    <dbReference type="NCBI Taxonomy" id="2562704"/>
    <lineage>
        <taxon>Bacteria</taxon>
        <taxon>Pseudomonadati</taxon>
        <taxon>Elusimicrobiota</taxon>
        <taxon>Elusimicrobia</taxon>
        <taxon>Elusimicrobiales</taxon>
        <taxon>Elusimicrobiaceae</taxon>
        <taxon>Candidatus Avelusimicrobium</taxon>
    </lineage>
</organism>
<dbReference type="Proteomes" id="UP000196368">
    <property type="component" value="Unassembled WGS sequence"/>
</dbReference>
<reference evidence="3" key="1">
    <citation type="submission" date="2017-04" db="EMBL/GenBank/DDBJ databases">
        <title>Function of individual gut microbiota members based on whole genome sequencing of pure cultures obtained from chicken caecum.</title>
        <authorList>
            <person name="Medvecky M."/>
            <person name="Cejkova D."/>
            <person name="Polansky O."/>
            <person name="Karasova D."/>
            <person name="Kubasova T."/>
            <person name="Cizek A."/>
            <person name="Rychlik I."/>
        </authorList>
    </citation>
    <scope>NUCLEOTIDE SEQUENCE [LARGE SCALE GENOMIC DNA]</scope>
    <source>
        <strain evidence="3">An273</strain>
    </source>
</reference>
<evidence type="ECO:0000256" key="1">
    <source>
        <dbReference type="SAM" id="Phobius"/>
    </source>
</evidence>
<keyword evidence="3" id="KW-1185">Reference proteome</keyword>
<keyword evidence="1" id="KW-0472">Membrane</keyword>
<dbReference type="OrthoDB" id="9974695at2"/>
<protein>
    <submittedName>
        <fullName evidence="2">Uncharacterized protein</fullName>
    </submittedName>
</protein>
<evidence type="ECO:0000313" key="3">
    <source>
        <dbReference type="Proteomes" id="UP000196368"/>
    </source>
</evidence>
<sequence length="165" mass="17765">MKKILSKKTGVTVLEGLIALGLLALVAAGTFGVLLSVSRKAGTPDIRESMILAVERANEQLQMYPPVLYLSSDAEIPSELRNGLCGGDNNPLAIGRTHFINCMLPPICDRNTSSFYYTTGTEKVNMSVPFSANYNANGMVEGWGASPYASVISVKYYITCNGFTL</sequence>
<dbReference type="AlphaFoldDB" id="A0A1Y4DCX8"/>